<evidence type="ECO:0000313" key="2">
    <source>
        <dbReference type="EMBL" id="ESZ98777.1"/>
    </source>
</evidence>
<dbReference type="AlphaFoldDB" id="W9CPN4"/>
<reference evidence="2 3" key="1">
    <citation type="journal article" date="2014" name="Genome Announc.">
        <title>Draft genome sequence of Sclerotinia borealis, a psychrophilic plant pathogenic fungus.</title>
        <authorList>
            <person name="Mardanov A.V."/>
            <person name="Beletsky A.V."/>
            <person name="Kadnikov V.V."/>
            <person name="Ignatov A.N."/>
            <person name="Ravin N.V."/>
        </authorList>
    </citation>
    <scope>NUCLEOTIDE SEQUENCE [LARGE SCALE GENOMIC DNA]</scope>
    <source>
        <strain evidence="3">F-4157</strain>
    </source>
</reference>
<feature type="domain" description="2EXR" evidence="1">
    <location>
        <begin position="52"/>
        <end position="148"/>
    </location>
</feature>
<name>W9CPN4_SCLBF</name>
<protein>
    <recommendedName>
        <fullName evidence="1">2EXR domain-containing protein</fullName>
    </recommendedName>
</protein>
<evidence type="ECO:0000313" key="3">
    <source>
        <dbReference type="Proteomes" id="UP000019487"/>
    </source>
</evidence>
<dbReference type="EMBL" id="AYSA01000034">
    <property type="protein sequence ID" value="ESZ98777.1"/>
    <property type="molecule type" value="Genomic_DNA"/>
</dbReference>
<proteinExistence type="predicted"/>
<dbReference type="Pfam" id="PF20150">
    <property type="entry name" value="2EXR"/>
    <property type="match status" value="1"/>
</dbReference>
<keyword evidence="3" id="KW-1185">Reference proteome</keyword>
<accession>W9CPN4</accession>
<dbReference type="PANTHER" id="PTHR35910">
    <property type="entry name" value="2EXR DOMAIN-CONTAINING PROTEIN"/>
    <property type="match status" value="1"/>
</dbReference>
<organism evidence="2 3">
    <name type="scientific">Sclerotinia borealis (strain F-4128)</name>
    <dbReference type="NCBI Taxonomy" id="1432307"/>
    <lineage>
        <taxon>Eukaryota</taxon>
        <taxon>Fungi</taxon>
        <taxon>Dikarya</taxon>
        <taxon>Ascomycota</taxon>
        <taxon>Pezizomycotina</taxon>
        <taxon>Leotiomycetes</taxon>
        <taxon>Helotiales</taxon>
        <taxon>Sclerotiniaceae</taxon>
        <taxon>Sclerotinia</taxon>
    </lineage>
</organism>
<dbReference type="HOGENOM" id="CLU_1415943_0_0_1"/>
<comment type="caution">
    <text evidence="2">The sequence shown here is derived from an EMBL/GenBank/DDBJ whole genome shotgun (WGS) entry which is preliminary data.</text>
</comment>
<sequence>MSKLASAQVAISQGKLAVIVGFKPVSDFIKYDPSFNQQNHFPPGPRQSQRKFTLFLQLPTELQLLIWNHVLLDREARLIIVRSTNICAVLPGGEFETPVLYQATAYSDIPPTLQVCHLSRTEARRHYSLCFQQNLVHPVYFDPRKDFLVMEGAKALESFVDHGLRHEKSADDRSSRLAGIVVGNGWRGVEFL</sequence>
<gene>
    <name evidence="2" type="ORF">SBOR_0826</name>
</gene>
<dbReference type="Proteomes" id="UP000019487">
    <property type="component" value="Unassembled WGS sequence"/>
</dbReference>
<evidence type="ECO:0000259" key="1">
    <source>
        <dbReference type="Pfam" id="PF20150"/>
    </source>
</evidence>
<dbReference type="PANTHER" id="PTHR35910:SF6">
    <property type="entry name" value="2EXR DOMAIN-CONTAINING PROTEIN"/>
    <property type="match status" value="1"/>
</dbReference>
<dbReference type="InterPro" id="IPR045518">
    <property type="entry name" value="2EXR"/>
</dbReference>